<dbReference type="STRING" id="582515.KR51_00008970"/>
<dbReference type="AlphaFoldDB" id="U5DL16"/>
<dbReference type="PANTHER" id="PTHR12049">
    <property type="entry name" value="PROTEIN ARGININE METHYLTRANSFERASE NDUFAF7, MITOCHONDRIAL"/>
    <property type="match status" value="1"/>
</dbReference>
<gene>
    <name evidence="3" type="ORF">KR51_00008970</name>
</gene>
<dbReference type="Gene3D" id="3.40.50.12710">
    <property type="match status" value="1"/>
</dbReference>
<dbReference type="EMBL" id="ASSJ01000021">
    <property type="protein sequence ID" value="ERN42376.1"/>
    <property type="molecule type" value="Genomic_DNA"/>
</dbReference>
<dbReference type="InParanoid" id="U5DL16"/>
<reference evidence="3 4" key="1">
    <citation type="submission" date="2013-05" db="EMBL/GenBank/DDBJ databases">
        <title>Draft genome sequence of Rubidibacter lacunae KORDI 51-2.</title>
        <authorList>
            <person name="Choi D.H."/>
            <person name="Noh J.H."/>
            <person name="Kwon K.-K."/>
            <person name="Lee J.-H."/>
            <person name="Ryu J.-Y."/>
        </authorList>
    </citation>
    <scope>NUCLEOTIDE SEQUENCE [LARGE SCALE GENOMIC DNA]</scope>
    <source>
        <strain evidence="3 4">KORDI 51-2</strain>
    </source>
</reference>
<evidence type="ECO:0000313" key="4">
    <source>
        <dbReference type="Proteomes" id="UP000016960"/>
    </source>
</evidence>
<dbReference type="Proteomes" id="UP000016960">
    <property type="component" value="Unassembled WGS sequence"/>
</dbReference>
<evidence type="ECO:0008006" key="5">
    <source>
        <dbReference type="Google" id="ProtNLM"/>
    </source>
</evidence>
<organism evidence="3 4">
    <name type="scientific">Rubidibacter lacunae KORDI 51-2</name>
    <dbReference type="NCBI Taxonomy" id="582515"/>
    <lineage>
        <taxon>Bacteria</taxon>
        <taxon>Bacillati</taxon>
        <taxon>Cyanobacteriota</taxon>
        <taxon>Cyanophyceae</taxon>
        <taxon>Oscillatoriophycideae</taxon>
        <taxon>Chroococcales</taxon>
        <taxon>Aphanothecaceae</taxon>
        <taxon>Rubidibacter</taxon>
    </lineage>
</organism>
<keyword evidence="4" id="KW-1185">Reference proteome</keyword>
<dbReference type="SUPFAM" id="SSF53335">
    <property type="entry name" value="S-adenosyl-L-methionine-dependent methyltransferases"/>
    <property type="match status" value="1"/>
</dbReference>
<dbReference type="Pfam" id="PF02636">
    <property type="entry name" value="Methyltransf_28"/>
    <property type="match status" value="1"/>
</dbReference>
<comment type="caution">
    <text evidence="3">The sequence shown here is derived from an EMBL/GenBank/DDBJ whole genome shotgun (WGS) entry which is preliminary data.</text>
</comment>
<dbReference type="InterPro" id="IPR003788">
    <property type="entry name" value="NDUFAF7"/>
</dbReference>
<keyword evidence="2" id="KW-0808">Transferase</keyword>
<accession>U5DL16</accession>
<name>U5DL16_9CHRO</name>
<dbReference type="eggNOG" id="COG1565">
    <property type="taxonomic scope" value="Bacteria"/>
</dbReference>
<proteinExistence type="predicted"/>
<dbReference type="GO" id="GO:0032259">
    <property type="term" value="P:methylation"/>
    <property type="evidence" value="ECO:0007669"/>
    <property type="project" value="UniProtKB-KW"/>
</dbReference>
<dbReference type="InterPro" id="IPR029063">
    <property type="entry name" value="SAM-dependent_MTases_sf"/>
</dbReference>
<protein>
    <recommendedName>
        <fullName evidence="5">Class I SAM-dependent methyltransferase</fullName>
    </recommendedName>
</protein>
<dbReference type="InterPro" id="IPR038375">
    <property type="entry name" value="NDUFAF7_sf"/>
</dbReference>
<dbReference type="RefSeq" id="WP_022605083.1">
    <property type="nucleotide sequence ID" value="NZ_ASSJ01000021.1"/>
</dbReference>
<sequence>MTSEQLAQVVRDRLGRAGGCLTFAEFMELVLYHPECGYYSSGTVRIGADGDFFTSPSLGPDFGELLAVQLAELWEFLDRPSPFALVEIGAGQGVLAGDILSWLKESRKACFAALDYRIVEYAPALIARQQQELTAWGDRVRWQAWDEIPDGSLIGCCFSNELVDALPVHRVAIADGKIQEVYVTLDAGDRLTEKVAELSTPKLREYFDEVGINLSDPAYPDGYRTEVNLSAIAWLETVACKLDRGYAITVDYGYSAQKLYRPQRSDGTLQCYFQHRRHSNPYVNLGRQDITAHVDFTALDCFGRSFGLITVGATQQGLFLMALGLGDRLMELSSGKFDVAHVLQRRDALHQLINPSGLGGFQVLVQGKKVDPARSLRGLTVPPLM</sequence>
<evidence type="ECO:0000256" key="2">
    <source>
        <dbReference type="ARBA" id="ARBA00022679"/>
    </source>
</evidence>
<dbReference type="PANTHER" id="PTHR12049:SF7">
    <property type="entry name" value="PROTEIN ARGININE METHYLTRANSFERASE NDUFAF7, MITOCHONDRIAL"/>
    <property type="match status" value="1"/>
</dbReference>
<keyword evidence="1" id="KW-0489">Methyltransferase</keyword>
<evidence type="ECO:0000256" key="1">
    <source>
        <dbReference type="ARBA" id="ARBA00022603"/>
    </source>
</evidence>
<dbReference type="PATRIC" id="fig|582515.4.peg.1001"/>
<evidence type="ECO:0000313" key="3">
    <source>
        <dbReference type="EMBL" id="ERN42376.1"/>
    </source>
</evidence>
<dbReference type="GO" id="GO:0035243">
    <property type="term" value="F:protein-arginine omega-N symmetric methyltransferase activity"/>
    <property type="evidence" value="ECO:0007669"/>
    <property type="project" value="TreeGrafter"/>
</dbReference>